<dbReference type="Gene3D" id="3.30.70.1230">
    <property type="entry name" value="Nucleotide cyclase"/>
    <property type="match status" value="1"/>
</dbReference>
<feature type="domain" description="Protein kinase" evidence="7">
    <location>
        <begin position="28"/>
        <end position="300"/>
    </location>
</feature>
<dbReference type="GO" id="GO:0004674">
    <property type="term" value="F:protein serine/threonine kinase activity"/>
    <property type="evidence" value="ECO:0007669"/>
    <property type="project" value="TreeGrafter"/>
</dbReference>
<dbReference type="RefSeq" id="WP_148580148.1">
    <property type="nucleotide sequence ID" value="NZ_JAVEUW010000024.1"/>
</dbReference>
<dbReference type="PROSITE" id="PS00107">
    <property type="entry name" value="PROTEIN_KINASE_ATP"/>
    <property type="match status" value="1"/>
</dbReference>
<dbReference type="InterPro" id="IPR029787">
    <property type="entry name" value="Nucleotide_cyclase"/>
</dbReference>
<proteinExistence type="predicted"/>
<dbReference type="EMBL" id="SDKK01000015">
    <property type="protein sequence ID" value="TYC55015.1"/>
    <property type="molecule type" value="Genomic_DNA"/>
</dbReference>
<dbReference type="Proteomes" id="UP000389128">
    <property type="component" value="Unassembled WGS sequence"/>
</dbReference>
<evidence type="ECO:0000256" key="5">
    <source>
        <dbReference type="ARBA" id="ARBA00022840"/>
    </source>
</evidence>
<organism evidence="8 9">
    <name type="scientific">Zoogloea oleivorans</name>
    <dbReference type="NCBI Taxonomy" id="1552750"/>
    <lineage>
        <taxon>Bacteria</taxon>
        <taxon>Pseudomonadati</taxon>
        <taxon>Pseudomonadota</taxon>
        <taxon>Betaproteobacteria</taxon>
        <taxon>Rhodocyclales</taxon>
        <taxon>Zoogloeaceae</taxon>
        <taxon>Zoogloea</taxon>
    </lineage>
</organism>
<evidence type="ECO:0000256" key="6">
    <source>
        <dbReference type="PROSITE-ProRule" id="PRU10141"/>
    </source>
</evidence>
<accession>A0A6C2CP54</accession>
<evidence type="ECO:0000313" key="9">
    <source>
        <dbReference type="Proteomes" id="UP000389128"/>
    </source>
</evidence>
<keyword evidence="3 6" id="KW-0547">Nucleotide-binding</keyword>
<sequence>MSNDETQPYSPPGDDLLALPSGYMINEYRIERILGGGGFGITYLAHDTHLDCRVAIKEYLPRDVSVRGSDMAVQSRSSAAAKAFEWGLQRFLLESRALASFHHPGIVRVLRYFRANATAYMVMEYETGQPLQNWLIGRLPLDRASLLRIVRPLLDGLEVVHAAGFLHRDIKPGNIYMHADGSPVLLDFGSARRVEMDGQDQTMTAVVTPGFAPAEQYHRHGKQGPWTDLYALAGVMYWMVTGKLPLEAFARLREDGMPSAASIGNRDVFGVGLLNAIDWALNPDEGKRPRQVADFRRACLAPPTGGEGPVDPPVEAALPLGLSASEARTFIGAVLFADVVGVSGDAGALQEGRTRLVKMLSDAIAPVPPSSRLAVNTKEGCAVCYVGDPEDALRTAVQLGDVAAVEGLGVHMGINLGAVRIAPDPNGRSRILGDGISTAFRVMRFSNPGQVLVARAYYEVIQHLKRNASECFQHLGVRRDPQARDHDIYAYSGETLAASARVVDLSIRQAATGADITPASIEAAERILALHIGPMAKILVRKTVPRAGSRAELYQLLADLIPDPAPRAAFLSGVVASSGPVSAMSQARTASVQAGAGSVAGTGSGASSAQVSVIPDEELARIEKLFARHIGPMARVLVRRESRSANSPETLCRALASHIDKDAERLRFMADAGF</sequence>
<protein>
    <recommendedName>
        <fullName evidence="7">Protein kinase domain-containing protein</fullName>
    </recommendedName>
</protein>
<dbReference type="AlphaFoldDB" id="A0A6C2CP54"/>
<dbReference type="OrthoDB" id="9801841at2"/>
<dbReference type="Gene3D" id="3.30.200.20">
    <property type="entry name" value="Phosphorylase Kinase, domain 1"/>
    <property type="match status" value="1"/>
</dbReference>
<dbReference type="Gene3D" id="1.10.510.10">
    <property type="entry name" value="Transferase(Phosphotransferase) domain 1"/>
    <property type="match status" value="1"/>
</dbReference>
<evidence type="ECO:0000259" key="7">
    <source>
        <dbReference type="PROSITE" id="PS50011"/>
    </source>
</evidence>
<dbReference type="Pfam" id="PF26309">
    <property type="entry name" value="DUF8082"/>
    <property type="match status" value="2"/>
</dbReference>
<dbReference type="PANTHER" id="PTHR43289:SF34">
    <property type="entry name" value="SERINE_THREONINE-PROTEIN KINASE YBDM-RELATED"/>
    <property type="match status" value="1"/>
</dbReference>
<dbReference type="Pfam" id="PF00069">
    <property type="entry name" value="Pkinase"/>
    <property type="match status" value="1"/>
</dbReference>
<dbReference type="SMART" id="SM00220">
    <property type="entry name" value="S_TKc"/>
    <property type="match status" value="1"/>
</dbReference>
<dbReference type="InterPro" id="IPR017441">
    <property type="entry name" value="Protein_kinase_ATP_BS"/>
</dbReference>
<keyword evidence="5 6" id="KW-0067">ATP-binding</keyword>
<comment type="caution">
    <text evidence="8">The sequence shown here is derived from an EMBL/GenBank/DDBJ whole genome shotgun (WGS) entry which is preliminary data.</text>
</comment>
<comment type="subcellular location">
    <subcellularLocation>
        <location evidence="1">Membrane</location>
        <topology evidence="1">Single-pass membrane protein</topology>
    </subcellularLocation>
</comment>
<dbReference type="InterPro" id="IPR011009">
    <property type="entry name" value="Kinase-like_dom_sf"/>
</dbReference>
<evidence type="ECO:0000313" key="8">
    <source>
        <dbReference type="EMBL" id="TYC55015.1"/>
    </source>
</evidence>
<dbReference type="PANTHER" id="PTHR43289">
    <property type="entry name" value="MITOGEN-ACTIVATED PROTEIN KINASE KINASE KINASE 20-RELATED"/>
    <property type="match status" value="1"/>
</dbReference>
<reference evidence="8 9" key="1">
    <citation type="submission" date="2019-01" db="EMBL/GenBank/DDBJ databases">
        <title>Zoogloea oleivorans genome sequencing and assembly.</title>
        <authorList>
            <person name="Tancsics A."/>
            <person name="Farkas M."/>
            <person name="Kriszt B."/>
            <person name="Maroti G."/>
            <person name="Horvath B."/>
        </authorList>
    </citation>
    <scope>NUCLEOTIDE SEQUENCE [LARGE SCALE GENOMIC DNA]</scope>
    <source>
        <strain evidence="8 9">Buc</strain>
    </source>
</reference>
<dbReference type="GO" id="GO:0005524">
    <property type="term" value="F:ATP binding"/>
    <property type="evidence" value="ECO:0007669"/>
    <property type="project" value="UniProtKB-UniRule"/>
</dbReference>
<evidence type="ECO:0000256" key="3">
    <source>
        <dbReference type="ARBA" id="ARBA00022741"/>
    </source>
</evidence>
<dbReference type="GO" id="GO:0016020">
    <property type="term" value="C:membrane"/>
    <property type="evidence" value="ECO:0007669"/>
    <property type="project" value="UniProtKB-SubCell"/>
</dbReference>
<dbReference type="SUPFAM" id="SSF56112">
    <property type="entry name" value="Protein kinase-like (PK-like)"/>
    <property type="match status" value="1"/>
</dbReference>
<keyword evidence="4" id="KW-0418">Kinase</keyword>
<evidence type="ECO:0000256" key="1">
    <source>
        <dbReference type="ARBA" id="ARBA00004167"/>
    </source>
</evidence>
<dbReference type="SUPFAM" id="SSF55073">
    <property type="entry name" value="Nucleotide cyclase"/>
    <property type="match status" value="1"/>
</dbReference>
<feature type="binding site" evidence="6">
    <location>
        <position position="57"/>
    </location>
    <ligand>
        <name>ATP</name>
        <dbReference type="ChEBI" id="CHEBI:30616"/>
    </ligand>
</feature>
<name>A0A6C2CP54_9RHOO</name>
<dbReference type="InterPro" id="IPR008271">
    <property type="entry name" value="Ser/Thr_kinase_AS"/>
</dbReference>
<dbReference type="PROSITE" id="PS50011">
    <property type="entry name" value="PROTEIN_KINASE_DOM"/>
    <property type="match status" value="1"/>
</dbReference>
<dbReference type="InterPro" id="IPR000719">
    <property type="entry name" value="Prot_kinase_dom"/>
</dbReference>
<evidence type="ECO:0000256" key="2">
    <source>
        <dbReference type="ARBA" id="ARBA00022679"/>
    </source>
</evidence>
<keyword evidence="9" id="KW-1185">Reference proteome</keyword>
<dbReference type="InterPro" id="IPR058395">
    <property type="entry name" value="DUF8082"/>
</dbReference>
<keyword evidence="2" id="KW-0808">Transferase</keyword>
<dbReference type="PROSITE" id="PS00108">
    <property type="entry name" value="PROTEIN_KINASE_ST"/>
    <property type="match status" value="1"/>
</dbReference>
<gene>
    <name evidence="8" type="ORF">ETQ85_16325</name>
</gene>
<evidence type="ECO:0000256" key="4">
    <source>
        <dbReference type="ARBA" id="ARBA00022777"/>
    </source>
</evidence>
<dbReference type="CDD" id="cd14014">
    <property type="entry name" value="STKc_PknB_like"/>
    <property type="match status" value="1"/>
</dbReference>